<evidence type="ECO:0000256" key="7">
    <source>
        <dbReference type="ARBA" id="ARBA00072606"/>
    </source>
</evidence>
<reference evidence="10" key="2">
    <citation type="submission" date="2018-05" db="EMBL/GenBank/DDBJ databases">
        <authorList>
            <person name="Ferrari B."/>
        </authorList>
    </citation>
    <scope>NUCLEOTIDE SEQUENCE</scope>
    <source>
        <strain evidence="10">RRmetagenome_bin12</strain>
    </source>
</reference>
<dbReference type="GO" id="GO:0009231">
    <property type="term" value="P:riboflavin biosynthetic process"/>
    <property type="evidence" value="ECO:0007669"/>
    <property type="project" value="UniProtKB-UniRule"/>
</dbReference>
<dbReference type="SUPFAM" id="SSF52121">
    <property type="entry name" value="Lumazine synthase"/>
    <property type="match status" value="1"/>
</dbReference>
<dbReference type="EMBL" id="JAEKNS010000132">
    <property type="protein sequence ID" value="MBJ7595773.1"/>
    <property type="molecule type" value="Genomic_DNA"/>
</dbReference>
<dbReference type="RefSeq" id="WP_337313193.1">
    <property type="nucleotide sequence ID" value="NZ_JAEKNS010000132.1"/>
</dbReference>
<comment type="function">
    <text evidence="8">Catalyzes the formation of 6,7-dimethyl-8-ribityllumazine by condensation of 5-amino-6-(D-ribitylamino)uracil with 3,4-dihydroxy-2-butanone 4-phosphate. This is the penultimate step in the biosynthesis of riboflavin.</text>
</comment>
<dbReference type="Proteomes" id="UP000248724">
    <property type="component" value="Unassembled WGS sequence"/>
</dbReference>
<feature type="binding site" evidence="8">
    <location>
        <begin position="85"/>
        <end position="86"/>
    </location>
    <ligand>
        <name>(2S)-2-hydroxy-3-oxobutyl phosphate</name>
        <dbReference type="ChEBI" id="CHEBI:58830"/>
    </ligand>
</feature>
<dbReference type="Gene3D" id="3.40.50.960">
    <property type="entry name" value="Lumazine/riboflavin synthase"/>
    <property type="match status" value="1"/>
</dbReference>
<gene>
    <name evidence="8" type="primary">ribH</name>
    <name evidence="10" type="ORF">DLM65_03105</name>
    <name evidence="9" type="ORF">JF886_13115</name>
</gene>
<accession>A0A934N6D5</accession>
<sequence>MDVKTGKLDATGMRFGLVVGRFNDVVSQRLLEGAVDTLLRHGARDADLVVAWVPGSFEIPVAARELAEHGNVDAVICLGVVIRGETAHFDLVAGEAARGVGAVHAATGVPTGFGVVTAENLEQALDRAGGKAGNKGADAAIAAVEMVSLLRAIRRPRPARRSAAS</sequence>
<comment type="similarity">
    <text evidence="2 8">Belongs to the DMRL synthase family.</text>
</comment>
<evidence type="ECO:0000256" key="3">
    <source>
        <dbReference type="ARBA" id="ARBA00012664"/>
    </source>
</evidence>
<keyword evidence="5 8" id="KW-0808">Transferase</keyword>
<evidence type="ECO:0000313" key="9">
    <source>
        <dbReference type="EMBL" id="MBJ7595773.1"/>
    </source>
</evidence>
<evidence type="ECO:0000313" key="12">
    <source>
        <dbReference type="Proteomes" id="UP000606991"/>
    </source>
</evidence>
<dbReference type="EC" id="2.5.1.78" evidence="3 8"/>
<comment type="catalytic activity">
    <reaction evidence="6 8">
        <text>(2S)-2-hydroxy-3-oxobutyl phosphate + 5-amino-6-(D-ribitylamino)uracil = 6,7-dimethyl-8-(1-D-ribityl)lumazine + phosphate + 2 H2O + H(+)</text>
        <dbReference type="Rhea" id="RHEA:26152"/>
        <dbReference type="ChEBI" id="CHEBI:15377"/>
        <dbReference type="ChEBI" id="CHEBI:15378"/>
        <dbReference type="ChEBI" id="CHEBI:15934"/>
        <dbReference type="ChEBI" id="CHEBI:43474"/>
        <dbReference type="ChEBI" id="CHEBI:58201"/>
        <dbReference type="ChEBI" id="CHEBI:58830"/>
        <dbReference type="EC" id="2.5.1.78"/>
    </reaction>
</comment>
<evidence type="ECO:0000313" key="10">
    <source>
        <dbReference type="EMBL" id="PZR82796.1"/>
    </source>
</evidence>
<evidence type="ECO:0000256" key="6">
    <source>
        <dbReference type="ARBA" id="ARBA00048785"/>
    </source>
</evidence>
<dbReference type="Pfam" id="PF00885">
    <property type="entry name" value="DMRL_synthase"/>
    <property type="match status" value="1"/>
</dbReference>
<dbReference type="GO" id="GO:0009349">
    <property type="term" value="C:riboflavin synthase complex"/>
    <property type="evidence" value="ECO:0007669"/>
    <property type="project" value="UniProtKB-UniRule"/>
</dbReference>
<reference evidence="10 11" key="1">
    <citation type="journal article" date="2017" name="Nature">
        <title>Atmospheric trace gases support primary production in Antarctic desert surface soil.</title>
        <authorList>
            <person name="Ji M."/>
            <person name="Greening C."/>
            <person name="Vanwonterghem I."/>
            <person name="Carere C.R."/>
            <person name="Bay S.K."/>
            <person name="Steen J.A."/>
            <person name="Montgomery K."/>
            <person name="Lines T."/>
            <person name="Beardall J."/>
            <person name="van Dorst J."/>
            <person name="Snape I."/>
            <person name="Stott M.B."/>
            <person name="Hugenholtz P."/>
            <person name="Ferrari B.C."/>
        </authorList>
    </citation>
    <scope>NUCLEOTIDE SEQUENCE [LARGE SCALE GENOMIC DNA]</scope>
    <source>
        <strain evidence="10">RRmetagenome_bin12</strain>
    </source>
</reference>
<dbReference type="FunFam" id="3.40.50.960:FF:000001">
    <property type="entry name" value="6,7-dimethyl-8-ribityllumazine synthase"/>
    <property type="match status" value="1"/>
</dbReference>
<accession>A0A2W5ZJ16</accession>
<dbReference type="CDD" id="cd09209">
    <property type="entry name" value="Lumazine_synthase-I"/>
    <property type="match status" value="1"/>
</dbReference>
<evidence type="ECO:0000256" key="4">
    <source>
        <dbReference type="ARBA" id="ARBA00022619"/>
    </source>
</evidence>
<feature type="binding site" evidence="8">
    <location>
        <position position="127"/>
    </location>
    <ligand>
        <name>(2S)-2-hydroxy-3-oxobutyl phosphate</name>
        <dbReference type="ChEBI" id="CHEBI:58830"/>
    </ligand>
</feature>
<dbReference type="NCBIfam" id="TIGR00114">
    <property type="entry name" value="lumazine-synth"/>
    <property type="match status" value="1"/>
</dbReference>
<feature type="binding site" evidence="8">
    <location>
        <position position="113"/>
    </location>
    <ligand>
        <name>5-amino-6-(D-ribitylamino)uracil</name>
        <dbReference type="ChEBI" id="CHEBI:15934"/>
    </ligand>
</feature>
<reference evidence="9 12" key="3">
    <citation type="submission" date="2020-10" db="EMBL/GenBank/DDBJ databases">
        <title>Ca. Dormibacterota MAGs.</title>
        <authorList>
            <person name="Montgomery K."/>
        </authorList>
    </citation>
    <scope>NUCLEOTIDE SEQUENCE [LARGE SCALE GENOMIC DNA]</scope>
    <source>
        <strain evidence="9">SC8812_S17_18</strain>
    </source>
</reference>
<dbReference type="InterPro" id="IPR036467">
    <property type="entry name" value="LS/RS_sf"/>
</dbReference>
<proteinExistence type="inferred from homology"/>
<name>A0A2W5ZJ16_9BACT</name>
<evidence type="ECO:0000256" key="2">
    <source>
        <dbReference type="ARBA" id="ARBA00007424"/>
    </source>
</evidence>
<evidence type="ECO:0000313" key="11">
    <source>
        <dbReference type="Proteomes" id="UP000248724"/>
    </source>
</evidence>
<keyword evidence="4 8" id="KW-0686">Riboflavin biosynthesis</keyword>
<comment type="caution">
    <text evidence="10">The sequence shown here is derived from an EMBL/GenBank/DDBJ whole genome shotgun (WGS) entry which is preliminary data.</text>
</comment>
<feature type="binding site" evidence="8">
    <location>
        <begin position="80"/>
        <end position="82"/>
    </location>
    <ligand>
        <name>5-amino-6-(D-ribitylamino)uracil</name>
        <dbReference type="ChEBI" id="CHEBI:15934"/>
    </ligand>
</feature>
<dbReference type="GO" id="GO:0005829">
    <property type="term" value="C:cytosol"/>
    <property type="evidence" value="ECO:0007669"/>
    <property type="project" value="TreeGrafter"/>
</dbReference>
<feature type="binding site" evidence="8">
    <location>
        <begin position="56"/>
        <end position="58"/>
    </location>
    <ligand>
        <name>5-amino-6-(D-ribitylamino)uracil</name>
        <dbReference type="ChEBI" id="CHEBI:15934"/>
    </ligand>
</feature>
<dbReference type="InterPro" id="IPR034964">
    <property type="entry name" value="LS"/>
</dbReference>
<dbReference type="InterPro" id="IPR002180">
    <property type="entry name" value="LS/RS"/>
</dbReference>
<dbReference type="PANTHER" id="PTHR21058">
    <property type="entry name" value="6,7-DIMETHYL-8-RIBITYLLUMAZINE SYNTHASE DMRL SYNTHASE LUMAZINE SYNTHASE"/>
    <property type="match status" value="1"/>
</dbReference>
<dbReference type="Proteomes" id="UP000606991">
    <property type="component" value="Unassembled WGS sequence"/>
</dbReference>
<dbReference type="EMBL" id="QHBU01000058">
    <property type="protein sequence ID" value="PZR82796.1"/>
    <property type="molecule type" value="Genomic_DNA"/>
</dbReference>
<feature type="active site" description="Proton donor" evidence="8">
    <location>
        <position position="88"/>
    </location>
</feature>
<feature type="binding site" evidence="8">
    <location>
        <position position="22"/>
    </location>
    <ligand>
        <name>5-amino-6-(D-ribitylamino)uracil</name>
        <dbReference type="ChEBI" id="CHEBI:15934"/>
    </ligand>
</feature>
<evidence type="ECO:0000256" key="1">
    <source>
        <dbReference type="ARBA" id="ARBA00004917"/>
    </source>
</evidence>
<protein>
    <recommendedName>
        <fullName evidence="7 8">6,7-dimethyl-8-ribityllumazine synthase</fullName>
        <shortName evidence="8">DMRL synthase</shortName>
        <shortName evidence="8">LS</shortName>
        <shortName evidence="8">Lumazine synthase</shortName>
        <ecNumber evidence="3 8">2.5.1.78</ecNumber>
    </recommendedName>
</protein>
<evidence type="ECO:0000256" key="5">
    <source>
        <dbReference type="ARBA" id="ARBA00022679"/>
    </source>
</evidence>
<evidence type="ECO:0000256" key="8">
    <source>
        <dbReference type="HAMAP-Rule" id="MF_00178"/>
    </source>
</evidence>
<dbReference type="AlphaFoldDB" id="A0A2W5ZJ16"/>
<dbReference type="UniPathway" id="UPA00275">
    <property type="reaction ID" value="UER00404"/>
</dbReference>
<comment type="pathway">
    <text evidence="1 8">Cofactor biosynthesis; riboflavin biosynthesis; riboflavin from 2-hydroxy-3-oxobutyl phosphate and 5-amino-6-(D-ribitylamino)uracil: step 1/2.</text>
</comment>
<organism evidence="10 11">
    <name type="scientific">Candidatus Aeolococcus gillhamiae</name>
    <dbReference type="NCBI Taxonomy" id="3127015"/>
    <lineage>
        <taxon>Bacteria</taxon>
        <taxon>Bacillati</taxon>
        <taxon>Candidatus Dormiibacterota</taxon>
        <taxon>Candidatus Dormibacteria</taxon>
        <taxon>Candidatus Aeolococcales</taxon>
        <taxon>Candidatus Aeolococcaceae</taxon>
        <taxon>Candidatus Aeolococcus</taxon>
    </lineage>
</organism>
<dbReference type="HAMAP" id="MF_00178">
    <property type="entry name" value="Lumazine_synth"/>
    <property type="match status" value="1"/>
</dbReference>
<dbReference type="PANTHER" id="PTHR21058:SF0">
    <property type="entry name" value="6,7-DIMETHYL-8-RIBITYLLUMAZINE SYNTHASE"/>
    <property type="match status" value="1"/>
</dbReference>
<dbReference type="GO" id="GO:0000906">
    <property type="term" value="F:6,7-dimethyl-8-ribityllumazine synthase activity"/>
    <property type="evidence" value="ECO:0007669"/>
    <property type="project" value="UniProtKB-UniRule"/>
</dbReference>